<name>A0A2N3XWF3_SACSN</name>
<dbReference type="EMBL" id="PJNB01000001">
    <property type="protein sequence ID" value="PKW15004.1"/>
    <property type="molecule type" value="Genomic_DNA"/>
</dbReference>
<accession>A0A2N3XWF3</accession>
<sequence>MDQRRTCRVDAPKTPDPPRLAAKMIEQGALRPGNWRKSSYSGGGGVGGGNCVEVAWTRDGWLAIRDGKAPKAGVLLFTRVQADSLMQGLKNNKFGQSS</sequence>
<dbReference type="InterPro" id="IPR007278">
    <property type="entry name" value="DUF397"/>
</dbReference>
<feature type="domain" description="DUF397" evidence="1">
    <location>
        <begin position="34"/>
        <end position="90"/>
    </location>
</feature>
<organism evidence="2 3">
    <name type="scientific">Saccharopolyspora spinosa</name>
    <dbReference type="NCBI Taxonomy" id="60894"/>
    <lineage>
        <taxon>Bacteria</taxon>
        <taxon>Bacillati</taxon>
        <taxon>Actinomycetota</taxon>
        <taxon>Actinomycetes</taxon>
        <taxon>Pseudonocardiales</taxon>
        <taxon>Pseudonocardiaceae</taxon>
        <taxon>Saccharopolyspora</taxon>
    </lineage>
</organism>
<dbReference type="Proteomes" id="UP000233786">
    <property type="component" value="Unassembled WGS sequence"/>
</dbReference>
<gene>
    <name evidence="2" type="ORF">A8926_2671</name>
</gene>
<keyword evidence="3" id="KW-1185">Reference proteome</keyword>
<dbReference type="Pfam" id="PF04149">
    <property type="entry name" value="DUF397"/>
    <property type="match status" value="1"/>
</dbReference>
<evidence type="ECO:0000313" key="2">
    <source>
        <dbReference type="EMBL" id="PKW15004.1"/>
    </source>
</evidence>
<evidence type="ECO:0000313" key="3">
    <source>
        <dbReference type="Proteomes" id="UP000233786"/>
    </source>
</evidence>
<evidence type="ECO:0000259" key="1">
    <source>
        <dbReference type="Pfam" id="PF04149"/>
    </source>
</evidence>
<reference evidence="2" key="1">
    <citation type="submission" date="2017-12" db="EMBL/GenBank/DDBJ databases">
        <title>Sequencing the genomes of 1000 Actinobacteria strains.</title>
        <authorList>
            <person name="Klenk H.-P."/>
        </authorList>
    </citation>
    <scope>NUCLEOTIDE SEQUENCE [LARGE SCALE GENOMIC DNA]</scope>
    <source>
        <strain evidence="2">DSM 44228</strain>
    </source>
</reference>
<comment type="caution">
    <text evidence="2">The sequence shown here is derived from an EMBL/GenBank/DDBJ whole genome shotgun (WGS) entry which is preliminary data.</text>
</comment>
<protein>
    <submittedName>
        <fullName evidence="2">Uncharacterized protein DUF397</fullName>
    </submittedName>
</protein>
<dbReference type="AlphaFoldDB" id="A0A2N3XWF3"/>
<proteinExistence type="predicted"/>
<dbReference type="STRING" id="994479.GCA_000194155_02765"/>